<protein>
    <submittedName>
        <fullName evidence="2">Uncharacterized protein</fullName>
    </submittedName>
</protein>
<keyword evidence="1" id="KW-0812">Transmembrane</keyword>
<sequence>MAPTVVPSLIVAFVGFIVMFAVAATGVVVFPAGFMVALMCVFFATHGRPGRLGGASDLRGGDIFGLGQRSGAEQGDEGTEQDGLAHGDISWACVPTAYPASDGMHYRPAPLTTAC</sequence>
<evidence type="ECO:0000313" key="2">
    <source>
        <dbReference type="EMBL" id="QWG13136.1"/>
    </source>
</evidence>
<evidence type="ECO:0000256" key="1">
    <source>
        <dbReference type="SAM" id="Phobius"/>
    </source>
</evidence>
<name>A0A975NEL0_9BRAD</name>
<gene>
    <name evidence="2" type="ORF">KMZ29_26285</name>
</gene>
<keyword evidence="1" id="KW-1133">Transmembrane helix</keyword>
<feature type="transmembrane region" description="Helical" evidence="1">
    <location>
        <begin position="12"/>
        <end position="44"/>
    </location>
</feature>
<keyword evidence="1" id="KW-0472">Membrane</keyword>
<organism evidence="2 3">
    <name type="scientific">Bradyrhizobium sediminis</name>
    <dbReference type="NCBI Taxonomy" id="2840469"/>
    <lineage>
        <taxon>Bacteria</taxon>
        <taxon>Pseudomonadati</taxon>
        <taxon>Pseudomonadota</taxon>
        <taxon>Alphaproteobacteria</taxon>
        <taxon>Hyphomicrobiales</taxon>
        <taxon>Nitrobacteraceae</taxon>
        <taxon>Bradyrhizobium</taxon>
    </lineage>
</organism>
<dbReference type="AlphaFoldDB" id="A0A975NEL0"/>
<evidence type="ECO:0000313" key="3">
    <source>
        <dbReference type="Proteomes" id="UP000680839"/>
    </source>
</evidence>
<reference evidence="2" key="1">
    <citation type="submission" date="2021-06" db="EMBL/GenBank/DDBJ databases">
        <title>Bradyrhizobium sp. S2-20-1 Genome sequencing.</title>
        <authorList>
            <person name="Jin L."/>
        </authorList>
    </citation>
    <scope>NUCLEOTIDE SEQUENCE</scope>
    <source>
        <strain evidence="2">S2-20-1</strain>
    </source>
</reference>
<accession>A0A975NEL0</accession>
<dbReference type="EMBL" id="CP076134">
    <property type="protein sequence ID" value="QWG13136.1"/>
    <property type="molecule type" value="Genomic_DNA"/>
</dbReference>
<dbReference type="RefSeq" id="WP_215621884.1">
    <property type="nucleotide sequence ID" value="NZ_CP076134.1"/>
</dbReference>
<dbReference type="Proteomes" id="UP000680839">
    <property type="component" value="Chromosome"/>
</dbReference>
<proteinExistence type="predicted"/>